<sequence>MPVGVTWLLIGILAGSGVDKKKRLGRAKKIDGFIPVPIVAITKWLVVMGRMALPRGVILNSMC</sequence>
<evidence type="ECO:0000313" key="1">
    <source>
        <dbReference type="EMBL" id="OSQ40634.1"/>
    </source>
</evidence>
<protein>
    <submittedName>
        <fullName evidence="1">Uncharacterized protein</fullName>
    </submittedName>
</protein>
<dbReference type="AlphaFoldDB" id="A0A1Y2L477"/>
<reference evidence="1 2" key="1">
    <citation type="submission" date="2014-03" db="EMBL/GenBank/DDBJ databases">
        <title>The draft genome sequence of Thalassospira mesophila JCM 18969.</title>
        <authorList>
            <person name="Lai Q."/>
            <person name="Shao Z."/>
        </authorList>
    </citation>
    <scope>NUCLEOTIDE SEQUENCE [LARGE SCALE GENOMIC DNA]</scope>
    <source>
        <strain evidence="1 2">JCM 18969</strain>
    </source>
</reference>
<name>A0A1Y2L477_9PROT</name>
<dbReference type="Proteomes" id="UP000193391">
    <property type="component" value="Unassembled WGS sequence"/>
</dbReference>
<evidence type="ECO:0000313" key="2">
    <source>
        <dbReference type="Proteomes" id="UP000193391"/>
    </source>
</evidence>
<keyword evidence="2" id="KW-1185">Reference proteome</keyword>
<organism evidence="1 2">
    <name type="scientific">Thalassospira mesophila</name>
    <dbReference type="NCBI Taxonomy" id="1293891"/>
    <lineage>
        <taxon>Bacteria</taxon>
        <taxon>Pseudomonadati</taxon>
        <taxon>Pseudomonadota</taxon>
        <taxon>Alphaproteobacteria</taxon>
        <taxon>Rhodospirillales</taxon>
        <taxon>Thalassospiraceae</taxon>
        <taxon>Thalassospira</taxon>
    </lineage>
</organism>
<gene>
    <name evidence="1" type="ORF">TMES_02540</name>
</gene>
<dbReference type="STRING" id="1293891.TMES_02540"/>
<dbReference type="EMBL" id="JFKA01000001">
    <property type="protein sequence ID" value="OSQ40634.1"/>
    <property type="molecule type" value="Genomic_DNA"/>
</dbReference>
<accession>A0A1Y2L477</accession>
<proteinExistence type="predicted"/>
<comment type="caution">
    <text evidence="1">The sequence shown here is derived from an EMBL/GenBank/DDBJ whole genome shotgun (WGS) entry which is preliminary data.</text>
</comment>